<dbReference type="AlphaFoldDB" id="A0A8H5JPG7"/>
<feature type="compositionally biased region" description="Low complexity" evidence="1">
    <location>
        <begin position="34"/>
        <end position="44"/>
    </location>
</feature>
<sequence length="747" mass="85068">MANIPEASNFDIFQQVLQRNIERPSSAETAVRSLPTEEPVPTELPRIDEVNPPTPEEPEIISSDTPARGPFPFLRQTITWDEKSQSEVELLEAPNDDWTEWTSCDKNTLPRPRVWQRRQVGTSRAKEVNRLVLREGTQILQLLFPSSDGSDRSNLAFLSEESEGQTIGSSGPVSHFSSFVSFHENWEEPGYTQRALSPPRKVSIDHEGFRDLFFGLVKMDTHKLRPLPSSVTKTFDLLVRFIDHIFPGARNAYENTQVHFHHLWVLFKPGDIVYEKRYTPPFRETYEQCFRVKATEESISQYDGTKVYCLVLEEIVYIQSSDKKPGPRLVSTTRHIREYSGLKRTTTEELGIIPWEKLPKDIQRATCDRISRRSRQFLHVSALPFSIWHYVGPLILMTPQVGPCLWKEVRISQAEKLWQRHASENVVIDLATSRAYFDGWFDGMLHSFPETEMTTIAEDPIKISPSDTSENTKDQDQPYHKQSLLICRGYLPAYLLSSNVHATHVLVDQLRPAVWGRSRELNVKAPTLPNVSHWYALIRAYLEEQHDFEAKLGRREPRSAGIVLALQGPRIITKMVIDDLSAKFERPLISLSSADDDLHLPDASKCALKWGGILSIDHYNVSMGRRDENELGSAYENEIDGVLTCNTMPENSVPELWRLYIATELPEVTGRISNERLNDACQILAQLEPRESRMGKILKTAKRMAVVETSDVGFGHVLSVIRSSLSSARSREVEDILSAGNKLLTTK</sequence>
<feature type="domain" description="DUF7025" evidence="2">
    <location>
        <begin position="253"/>
        <end position="355"/>
    </location>
</feature>
<dbReference type="Proteomes" id="UP000574317">
    <property type="component" value="Unassembled WGS sequence"/>
</dbReference>
<dbReference type="PANTHER" id="PTHR46411">
    <property type="entry name" value="FAMILY ATPASE, PUTATIVE-RELATED"/>
    <property type="match status" value="1"/>
</dbReference>
<dbReference type="EMBL" id="JAAOAO010000193">
    <property type="protein sequence ID" value="KAF5557750.1"/>
    <property type="molecule type" value="Genomic_DNA"/>
</dbReference>
<dbReference type="Pfam" id="PF22942">
    <property type="entry name" value="DUF7025"/>
    <property type="match status" value="1"/>
</dbReference>
<keyword evidence="4" id="KW-1185">Reference proteome</keyword>
<feature type="region of interest" description="Disordered" evidence="1">
    <location>
        <begin position="23"/>
        <end position="71"/>
    </location>
</feature>
<protein>
    <recommendedName>
        <fullName evidence="2">DUF7025 domain-containing protein</fullName>
    </recommendedName>
</protein>
<name>A0A8H5JPG7_9HYPO</name>
<evidence type="ECO:0000313" key="4">
    <source>
        <dbReference type="Proteomes" id="UP000574317"/>
    </source>
</evidence>
<comment type="caution">
    <text evidence="3">The sequence shown here is derived from an EMBL/GenBank/DDBJ whole genome shotgun (WGS) entry which is preliminary data.</text>
</comment>
<gene>
    <name evidence="3" type="ORF">FNAPI_5343</name>
</gene>
<organism evidence="3 4">
    <name type="scientific">Fusarium napiforme</name>
    <dbReference type="NCBI Taxonomy" id="42672"/>
    <lineage>
        <taxon>Eukaryota</taxon>
        <taxon>Fungi</taxon>
        <taxon>Dikarya</taxon>
        <taxon>Ascomycota</taxon>
        <taxon>Pezizomycotina</taxon>
        <taxon>Sordariomycetes</taxon>
        <taxon>Hypocreomycetidae</taxon>
        <taxon>Hypocreales</taxon>
        <taxon>Nectriaceae</taxon>
        <taxon>Fusarium</taxon>
        <taxon>Fusarium fujikuroi species complex</taxon>
    </lineage>
</organism>
<reference evidence="3 4" key="1">
    <citation type="submission" date="2020-05" db="EMBL/GenBank/DDBJ databases">
        <title>Identification and distribution of gene clusters putatively required for synthesis of sphingolipid metabolism inhibitors in phylogenetically diverse species of the filamentous fungus Fusarium.</title>
        <authorList>
            <person name="Kim H.-S."/>
            <person name="Busman M."/>
            <person name="Brown D.W."/>
            <person name="Divon H."/>
            <person name="Uhlig S."/>
            <person name="Proctor R.H."/>
        </authorList>
    </citation>
    <scope>NUCLEOTIDE SEQUENCE [LARGE SCALE GENOMIC DNA]</scope>
    <source>
        <strain evidence="3 4">NRRL 25196</strain>
    </source>
</reference>
<evidence type="ECO:0000313" key="3">
    <source>
        <dbReference type="EMBL" id="KAF5557750.1"/>
    </source>
</evidence>
<accession>A0A8H5JPG7</accession>
<dbReference type="InterPro" id="IPR054289">
    <property type="entry name" value="DUF7025"/>
</dbReference>
<evidence type="ECO:0000256" key="1">
    <source>
        <dbReference type="SAM" id="MobiDB-lite"/>
    </source>
</evidence>
<proteinExistence type="predicted"/>
<evidence type="ECO:0000259" key="2">
    <source>
        <dbReference type="Pfam" id="PF22942"/>
    </source>
</evidence>
<dbReference type="PANTHER" id="PTHR46411:SF2">
    <property type="entry name" value="AAA+ ATPASE DOMAIN-CONTAINING PROTEIN"/>
    <property type="match status" value="1"/>
</dbReference>